<dbReference type="SUPFAM" id="SSF109709">
    <property type="entry name" value="KorB DNA-binding domain-like"/>
    <property type="match status" value="1"/>
</dbReference>
<feature type="domain" description="ParB/Spo0J HTH" evidence="1">
    <location>
        <begin position="9"/>
        <end position="105"/>
    </location>
</feature>
<dbReference type="InterPro" id="IPR001387">
    <property type="entry name" value="Cro/C1-type_HTH"/>
</dbReference>
<reference evidence="2" key="1">
    <citation type="journal article" date="2014" name="Front. Microbiol.">
        <title>High frequency of phylogenetically diverse reductive dehalogenase-homologous genes in deep subseafloor sedimentary metagenomes.</title>
        <authorList>
            <person name="Kawai M."/>
            <person name="Futagami T."/>
            <person name="Toyoda A."/>
            <person name="Takaki Y."/>
            <person name="Nishi S."/>
            <person name="Hori S."/>
            <person name="Arai W."/>
            <person name="Tsubouchi T."/>
            <person name="Morono Y."/>
            <person name="Uchiyama I."/>
            <person name="Ito T."/>
            <person name="Fujiyama A."/>
            <person name="Inagaki F."/>
            <person name="Takami H."/>
        </authorList>
    </citation>
    <scope>NUCLEOTIDE SEQUENCE</scope>
    <source>
        <strain evidence="2">Expedition CK06-06</strain>
    </source>
</reference>
<dbReference type="CDD" id="cd00093">
    <property type="entry name" value="HTH_XRE"/>
    <property type="match status" value="1"/>
</dbReference>
<name>X1UIX8_9ZZZZ</name>
<accession>X1UIX8</accession>
<organism evidence="2">
    <name type="scientific">marine sediment metagenome</name>
    <dbReference type="NCBI Taxonomy" id="412755"/>
    <lineage>
        <taxon>unclassified sequences</taxon>
        <taxon>metagenomes</taxon>
        <taxon>ecological metagenomes</taxon>
    </lineage>
</organism>
<dbReference type="EMBL" id="BARW01037693">
    <property type="protein sequence ID" value="GAJ17423.1"/>
    <property type="molecule type" value="Genomic_DNA"/>
</dbReference>
<comment type="caution">
    <text evidence="2">The sequence shown here is derived from an EMBL/GenBank/DDBJ whole genome shotgun (WGS) entry which is preliminary data.</text>
</comment>
<dbReference type="PANTHER" id="PTHR33375:SF1">
    <property type="entry name" value="CHROMOSOME-PARTITIONING PROTEIN PARB-RELATED"/>
    <property type="match status" value="1"/>
</dbReference>
<evidence type="ECO:0000313" key="2">
    <source>
        <dbReference type="EMBL" id="GAJ17423.1"/>
    </source>
</evidence>
<protein>
    <recommendedName>
        <fullName evidence="1">ParB/Spo0J HTH domain-containing protein</fullName>
    </recommendedName>
</protein>
<feature type="non-terminal residue" evidence="2">
    <location>
        <position position="1"/>
    </location>
</feature>
<dbReference type="Pfam" id="PF17762">
    <property type="entry name" value="HTH_ParB"/>
    <property type="match status" value="1"/>
</dbReference>
<dbReference type="GO" id="GO:0005694">
    <property type="term" value="C:chromosome"/>
    <property type="evidence" value="ECO:0007669"/>
    <property type="project" value="TreeGrafter"/>
</dbReference>
<evidence type="ECO:0000259" key="1">
    <source>
        <dbReference type="Pfam" id="PF17762"/>
    </source>
</evidence>
<dbReference type="GO" id="GO:0007059">
    <property type="term" value="P:chromosome segregation"/>
    <property type="evidence" value="ECO:0007669"/>
    <property type="project" value="TreeGrafter"/>
</dbReference>
<proteinExistence type="predicted"/>
<dbReference type="PANTHER" id="PTHR33375">
    <property type="entry name" value="CHROMOSOME-PARTITIONING PROTEIN PARB-RELATED"/>
    <property type="match status" value="1"/>
</dbReference>
<dbReference type="InterPro" id="IPR041468">
    <property type="entry name" value="HTH_ParB/Spo0J"/>
</dbReference>
<gene>
    <name evidence="2" type="ORF">S12H4_58110</name>
</gene>
<dbReference type="InterPro" id="IPR050336">
    <property type="entry name" value="Chromosome_partition/occlusion"/>
</dbReference>
<dbReference type="Gene3D" id="1.10.10.2830">
    <property type="match status" value="1"/>
</dbReference>
<sequence length="171" mass="18884">AENRLREPVNAIDEGRYVAEKMEELGITQKEVAELLEVSESWVSQRLKILEWPDEVKAGLVQGQIEFAVGRELAGIKDEPARKVAVHQAVASGCTARQAVEWRKAAEEQRRMQEQLGVNGAFVVPEEVSESSPKVCAFCSQDLSGEGFEVLTVCKVCLRAVRGVMESKPES</sequence>
<dbReference type="AlphaFoldDB" id="X1UIX8"/>